<name>A0ABS1E9J6_9GAMM</name>
<organism evidence="1 2">
    <name type="scientific">Halorhodospira neutriphila</name>
    <dbReference type="NCBI Taxonomy" id="168379"/>
    <lineage>
        <taxon>Bacteria</taxon>
        <taxon>Pseudomonadati</taxon>
        <taxon>Pseudomonadota</taxon>
        <taxon>Gammaproteobacteria</taxon>
        <taxon>Chromatiales</taxon>
        <taxon>Ectothiorhodospiraceae</taxon>
        <taxon>Halorhodospira</taxon>
    </lineage>
</organism>
<evidence type="ECO:0000313" key="1">
    <source>
        <dbReference type="EMBL" id="MBK1727742.1"/>
    </source>
</evidence>
<sequence length="168" mass="19433">ADRLWYPGLHRRRRRLMDRWRALPKAPPEALRRRFRAATIRILLHQPRHGGEASRARAQCRSLLEQAEAGGDPDALRQRLASLTRSFADLRGDHPDEARARLLLQRLWRRLEAEHWPSPLRAEAAQPRPEATVLLEKVQEIELAVARGQLAAAQRRIIEARRLLSPSR</sequence>
<keyword evidence="2" id="KW-1185">Reference proteome</keyword>
<comment type="caution">
    <text evidence="1">The sequence shown here is derived from an EMBL/GenBank/DDBJ whole genome shotgun (WGS) entry which is preliminary data.</text>
</comment>
<protein>
    <recommendedName>
        <fullName evidence="3">CHAD domain-containing protein</fullName>
    </recommendedName>
</protein>
<dbReference type="Proteomes" id="UP000738126">
    <property type="component" value="Unassembled WGS sequence"/>
</dbReference>
<reference evidence="1 2" key="1">
    <citation type="journal article" date="2020" name="Microorganisms">
        <title>Osmotic Adaptation and Compatible Solute Biosynthesis of Phototrophic Bacteria as Revealed from Genome Analyses.</title>
        <authorList>
            <person name="Imhoff J.F."/>
            <person name="Rahn T."/>
            <person name="Kunzel S."/>
            <person name="Keller A."/>
            <person name="Neulinger S.C."/>
        </authorList>
    </citation>
    <scope>NUCLEOTIDE SEQUENCE [LARGE SCALE GENOMIC DNA]</scope>
    <source>
        <strain evidence="1 2">DSM 15116</strain>
    </source>
</reference>
<evidence type="ECO:0008006" key="3">
    <source>
        <dbReference type="Google" id="ProtNLM"/>
    </source>
</evidence>
<feature type="non-terminal residue" evidence="1">
    <location>
        <position position="1"/>
    </location>
</feature>
<accession>A0ABS1E9J6</accession>
<dbReference type="EMBL" id="NRSH01000263">
    <property type="protein sequence ID" value="MBK1727742.1"/>
    <property type="molecule type" value="Genomic_DNA"/>
</dbReference>
<proteinExistence type="predicted"/>
<dbReference type="RefSeq" id="WP_200261449.1">
    <property type="nucleotide sequence ID" value="NZ_NRSH01000263.1"/>
</dbReference>
<gene>
    <name evidence="1" type="ORF">CKO13_12150</name>
</gene>
<evidence type="ECO:0000313" key="2">
    <source>
        <dbReference type="Proteomes" id="UP000738126"/>
    </source>
</evidence>